<gene>
    <name evidence="2" type="ORF">WR25_18528</name>
</gene>
<sequence>MGTGASKCGGAMRNAGHSTSIGPLVKHGQLANSQSRITRRLGSSLRAWVAGTCSLSNSPQASMHSTKPCKVWPWLT</sequence>
<feature type="region of interest" description="Disordered" evidence="1">
    <location>
        <begin position="1"/>
        <end position="27"/>
    </location>
</feature>
<name>A0A2A2M5X7_9BILA</name>
<organism evidence="2 3">
    <name type="scientific">Diploscapter pachys</name>
    <dbReference type="NCBI Taxonomy" id="2018661"/>
    <lineage>
        <taxon>Eukaryota</taxon>
        <taxon>Metazoa</taxon>
        <taxon>Ecdysozoa</taxon>
        <taxon>Nematoda</taxon>
        <taxon>Chromadorea</taxon>
        <taxon>Rhabditida</taxon>
        <taxon>Rhabditina</taxon>
        <taxon>Rhabditomorpha</taxon>
        <taxon>Rhabditoidea</taxon>
        <taxon>Rhabditidae</taxon>
        <taxon>Diploscapter</taxon>
    </lineage>
</organism>
<keyword evidence="3" id="KW-1185">Reference proteome</keyword>
<proteinExistence type="predicted"/>
<dbReference type="AlphaFoldDB" id="A0A2A2M5X7"/>
<evidence type="ECO:0000313" key="2">
    <source>
        <dbReference type="EMBL" id="PAV93870.1"/>
    </source>
</evidence>
<evidence type="ECO:0000313" key="3">
    <source>
        <dbReference type="Proteomes" id="UP000218231"/>
    </source>
</evidence>
<protein>
    <submittedName>
        <fullName evidence="2">Uncharacterized protein</fullName>
    </submittedName>
</protein>
<reference evidence="2 3" key="1">
    <citation type="journal article" date="2017" name="Curr. Biol.">
        <title>Genome architecture and evolution of a unichromosomal asexual nematode.</title>
        <authorList>
            <person name="Fradin H."/>
            <person name="Zegar C."/>
            <person name="Gutwein M."/>
            <person name="Lucas J."/>
            <person name="Kovtun M."/>
            <person name="Corcoran D."/>
            <person name="Baugh L.R."/>
            <person name="Kiontke K."/>
            <person name="Gunsalus K."/>
            <person name="Fitch D.H."/>
            <person name="Piano F."/>
        </authorList>
    </citation>
    <scope>NUCLEOTIDE SEQUENCE [LARGE SCALE GENOMIC DNA]</scope>
    <source>
        <strain evidence="2">PF1309</strain>
    </source>
</reference>
<comment type="caution">
    <text evidence="2">The sequence shown here is derived from an EMBL/GenBank/DDBJ whole genome shotgun (WGS) entry which is preliminary data.</text>
</comment>
<dbReference type="Proteomes" id="UP000218231">
    <property type="component" value="Unassembled WGS sequence"/>
</dbReference>
<evidence type="ECO:0000256" key="1">
    <source>
        <dbReference type="SAM" id="MobiDB-lite"/>
    </source>
</evidence>
<accession>A0A2A2M5X7</accession>
<dbReference type="EMBL" id="LIAE01003425">
    <property type="protein sequence ID" value="PAV93870.1"/>
    <property type="molecule type" value="Genomic_DNA"/>
</dbReference>